<dbReference type="RefSeq" id="WP_263037926.1">
    <property type="nucleotide sequence ID" value="NZ_JAOTPL010000009.1"/>
</dbReference>
<proteinExistence type="inferred from homology"/>
<sequence length="183" mass="21572">MNIVYALKEGDEVVFKEVFEEYFGKLYSFIFNRTHSEYLAEEVVQETFIKLWKYRASLNESLSVSIQLFRIARTTLIDQIRKQNNLLSVINTLSDQEVQNATWDTISYNELNNQLQNYIEMMPPMRKKVFILSRIEGWSYKEIAVELAISLKTVEKHISEALKQLRPHLSKINILLILLSYQS</sequence>
<dbReference type="Pfam" id="PF08281">
    <property type="entry name" value="Sigma70_r4_2"/>
    <property type="match status" value="1"/>
</dbReference>
<dbReference type="PANTHER" id="PTHR43133:SF46">
    <property type="entry name" value="RNA POLYMERASE SIGMA-70 FACTOR ECF SUBFAMILY"/>
    <property type="match status" value="1"/>
</dbReference>
<dbReference type="Gene3D" id="1.10.1740.10">
    <property type="match status" value="1"/>
</dbReference>
<name>A0AAE3LQE8_9BACT</name>
<dbReference type="CDD" id="cd06171">
    <property type="entry name" value="Sigma70_r4"/>
    <property type="match status" value="1"/>
</dbReference>
<keyword evidence="2" id="KW-0805">Transcription regulation</keyword>
<dbReference type="GO" id="GO:0016987">
    <property type="term" value="F:sigma factor activity"/>
    <property type="evidence" value="ECO:0007669"/>
    <property type="project" value="UniProtKB-KW"/>
</dbReference>
<comment type="similarity">
    <text evidence="1">Belongs to the sigma-70 factor family. ECF subfamily.</text>
</comment>
<dbReference type="GO" id="GO:0006352">
    <property type="term" value="P:DNA-templated transcription initiation"/>
    <property type="evidence" value="ECO:0007669"/>
    <property type="project" value="InterPro"/>
</dbReference>
<dbReference type="InterPro" id="IPR014284">
    <property type="entry name" value="RNA_pol_sigma-70_dom"/>
</dbReference>
<evidence type="ECO:0000256" key="2">
    <source>
        <dbReference type="ARBA" id="ARBA00023015"/>
    </source>
</evidence>
<evidence type="ECO:0000313" key="7">
    <source>
        <dbReference type="EMBL" id="MCU7694440.1"/>
    </source>
</evidence>
<dbReference type="InterPro" id="IPR013324">
    <property type="entry name" value="RNA_pol_sigma_r3/r4-like"/>
</dbReference>
<dbReference type="InterPro" id="IPR007627">
    <property type="entry name" value="RNA_pol_sigma70_r2"/>
</dbReference>
<evidence type="ECO:0000256" key="4">
    <source>
        <dbReference type="ARBA" id="ARBA00023163"/>
    </source>
</evidence>
<dbReference type="Proteomes" id="UP001209317">
    <property type="component" value="Unassembled WGS sequence"/>
</dbReference>
<dbReference type="AlphaFoldDB" id="A0AAE3LQE8"/>
<dbReference type="InterPro" id="IPR039425">
    <property type="entry name" value="RNA_pol_sigma-70-like"/>
</dbReference>
<dbReference type="InterPro" id="IPR014327">
    <property type="entry name" value="RNA_pol_sigma70_bacteroid"/>
</dbReference>
<dbReference type="SUPFAM" id="SSF88946">
    <property type="entry name" value="Sigma2 domain of RNA polymerase sigma factors"/>
    <property type="match status" value="1"/>
</dbReference>
<feature type="domain" description="RNA polymerase sigma factor 70 region 4 type 2" evidence="6">
    <location>
        <begin position="113"/>
        <end position="165"/>
    </location>
</feature>
<feature type="domain" description="RNA polymerase sigma-70 region 2" evidence="5">
    <location>
        <begin position="19"/>
        <end position="84"/>
    </location>
</feature>
<dbReference type="NCBIfam" id="TIGR02985">
    <property type="entry name" value="Sig70_bacteroi1"/>
    <property type="match status" value="1"/>
</dbReference>
<gene>
    <name evidence="7" type="ORF">OD355_07915</name>
</gene>
<comment type="caution">
    <text evidence="7">The sequence shown here is derived from an EMBL/GenBank/DDBJ whole genome shotgun (WGS) entry which is preliminary data.</text>
</comment>
<keyword evidence="8" id="KW-1185">Reference proteome</keyword>
<protein>
    <submittedName>
        <fullName evidence="7">RNA polymerase sigma-70 factor</fullName>
    </submittedName>
</protein>
<dbReference type="GO" id="GO:0003677">
    <property type="term" value="F:DNA binding"/>
    <property type="evidence" value="ECO:0007669"/>
    <property type="project" value="InterPro"/>
</dbReference>
<dbReference type="InterPro" id="IPR036388">
    <property type="entry name" value="WH-like_DNA-bd_sf"/>
</dbReference>
<dbReference type="NCBIfam" id="TIGR02937">
    <property type="entry name" value="sigma70-ECF"/>
    <property type="match status" value="1"/>
</dbReference>
<evidence type="ECO:0000259" key="5">
    <source>
        <dbReference type="Pfam" id="PF04542"/>
    </source>
</evidence>
<dbReference type="EMBL" id="JAOTPL010000009">
    <property type="protein sequence ID" value="MCU7694440.1"/>
    <property type="molecule type" value="Genomic_DNA"/>
</dbReference>
<evidence type="ECO:0000259" key="6">
    <source>
        <dbReference type="Pfam" id="PF08281"/>
    </source>
</evidence>
<dbReference type="Gene3D" id="1.10.10.10">
    <property type="entry name" value="Winged helix-like DNA-binding domain superfamily/Winged helix DNA-binding domain"/>
    <property type="match status" value="1"/>
</dbReference>
<keyword evidence="3" id="KW-0731">Sigma factor</keyword>
<dbReference type="Pfam" id="PF04542">
    <property type="entry name" value="Sigma70_r2"/>
    <property type="match status" value="1"/>
</dbReference>
<dbReference type="InterPro" id="IPR013249">
    <property type="entry name" value="RNA_pol_sigma70_r4_t2"/>
</dbReference>
<dbReference type="PANTHER" id="PTHR43133">
    <property type="entry name" value="RNA POLYMERASE ECF-TYPE SIGMA FACTO"/>
    <property type="match status" value="1"/>
</dbReference>
<reference evidence="7" key="1">
    <citation type="submission" date="2022-10" db="EMBL/GenBank/DDBJ databases">
        <authorList>
            <person name="Kim H.S."/>
            <person name="Kim J.-S."/>
            <person name="Suh M.K."/>
            <person name="Eom M.K."/>
            <person name="Lee J.-S."/>
        </authorList>
    </citation>
    <scope>NUCLEOTIDE SEQUENCE</scope>
    <source>
        <strain evidence="7">LIP-5</strain>
    </source>
</reference>
<dbReference type="SUPFAM" id="SSF88659">
    <property type="entry name" value="Sigma3 and sigma4 domains of RNA polymerase sigma factors"/>
    <property type="match status" value="1"/>
</dbReference>
<evidence type="ECO:0000256" key="3">
    <source>
        <dbReference type="ARBA" id="ARBA00023082"/>
    </source>
</evidence>
<accession>A0AAE3LQE8</accession>
<keyword evidence="4" id="KW-0804">Transcription</keyword>
<dbReference type="InterPro" id="IPR013325">
    <property type="entry name" value="RNA_pol_sigma_r2"/>
</dbReference>
<evidence type="ECO:0000256" key="1">
    <source>
        <dbReference type="ARBA" id="ARBA00010641"/>
    </source>
</evidence>
<organism evidence="7 8">
    <name type="scientific">Haoranjiania flava</name>
    <dbReference type="NCBI Taxonomy" id="1856322"/>
    <lineage>
        <taxon>Bacteria</taxon>
        <taxon>Pseudomonadati</taxon>
        <taxon>Bacteroidota</taxon>
        <taxon>Chitinophagia</taxon>
        <taxon>Chitinophagales</taxon>
        <taxon>Chitinophagaceae</taxon>
        <taxon>Haoranjiania</taxon>
    </lineage>
</organism>
<evidence type="ECO:0000313" key="8">
    <source>
        <dbReference type="Proteomes" id="UP001209317"/>
    </source>
</evidence>